<dbReference type="PIRSF" id="PIRSF021320">
    <property type="entry name" value="DUF984"/>
    <property type="match status" value="1"/>
</dbReference>
<evidence type="ECO:0000313" key="3">
    <source>
        <dbReference type="Proteomes" id="UP001595607"/>
    </source>
</evidence>
<dbReference type="Pfam" id="PF04266">
    <property type="entry name" value="ASCH"/>
    <property type="match status" value="1"/>
</dbReference>
<dbReference type="EMBL" id="JBHRVA010000003">
    <property type="protein sequence ID" value="MFC3303168.1"/>
    <property type="molecule type" value="Genomic_DNA"/>
</dbReference>
<proteinExistence type="predicted"/>
<gene>
    <name evidence="2" type="ORF">ACFONP_10535</name>
</gene>
<dbReference type="RefSeq" id="WP_189575444.1">
    <property type="nucleotide sequence ID" value="NZ_BMXU01000002.1"/>
</dbReference>
<protein>
    <submittedName>
        <fullName evidence="2">ASCH domain-containing protein</fullName>
    </submittedName>
</protein>
<sequence>MNDSVRALWAVYRSKDPAAPGEPPAVLHFCDNEKDADICARLVVEGRKRATACSLAELAITGDPVPKPGDLAVVTDWAGEAQCVIRTRSVQIRRFDDVDETFAREEGEGDLTLSWWREAHEAYYRRVLEGSEHSFSGDLEIACERFEVVLKA</sequence>
<accession>A0ABV7MCS6</accession>
<name>A0ABV7MCS6_9PROT</name>
<dbReference type="CDD" id="cd06553">
    <property type="entry name" value="ASCH_Ef3133_like"/>
    <property type="match status" value="1"/>
</dbReference>
<dbReference type="InterPro" id="IPR009326">
    <property type="entry name" value="DUF984"/>
</dbReference>
<dbReference type="SMART" id="SM01022">
    <property type="entry name" value="ASCH"/>
    <property type="match status" value="1"/>
</dbReference>
<feature type="domain" description="ASCH" evidence="1">
    <location>
        <begin position="27"/>
        <end position="150"/>
    </location>
</feature>
<dbReference type="PANTHER" id="PTHR39203:SF1">
    <property type="entry name" value="CYTOPLASMIC PROTEIN"/>
    <property type="match status" value="1"/>
</dbReference>
<evidence type="ECO:0000259" key="1">
    <source>
        <dbReference type="SMART" id="SM01022"/>
    </source>
</evidence>
<comment type="caution">
    <text evidence="2">The sequence shown here is derived from an EMBL/GenBank/DDBJ whole genome shotgun (WGS) entry which is preliminary data.</text>
</comment>
<keyword evidence="3" id="KW-1185">Reference proteome</keyword>
<organism evidence="2 3">
    <name type="scientific">Parvularcula lutaonensis</name>
    <dbReference type="NCBI Taxonomy" id="491923"/>
    <lineage>
        <taxon>Bacteria</taxon>
        <taxon>Pseudomonadati</taxon>
        <taxon>Pseudomonadota</taxon>
        <taxon>Alphaproteobacteria</taxon>
        <taxon>Parvularculales</taxon>
        <taxon>Parvularculaceae</taxon>
        <taxon>Parvularcula</taxon>
    </lineage>
</organism>
<dbReference type="PANTHER" id="PTHR39203">
    <property type="entry name" value="CYTOPLASMIC PROTEIN-RELATED"/>
    <property type="match status" value="1"/>
</dbReference>
<reference evidence="3" key="1">
    <citation type="journal article" date="2019" name="Int. J. Syst. Evol. Microbiol.">
        <title>The Global Catalogue of Microorganisms (GCM) 10K type strain sequencing project: providing services to taxonomists for standard genome sequencing and annotation.</title>
        <authorList>
            <consortium name="The Broad Institute Genomics Platform"/>
            <consortium name="The Broad Institute Genome Sequencing Center for Infectious Disease"/>
            <person name="Wu L."/>
            <person name="Ma J."/>
        </authorList>
    </citation>
    <scope>NUCLEOTIDE SEQUENCE [LARGE SCALE GENOMIC DNA]</scope>
    <source>
        <strain evidence="3">KCTC 22245</strain>
    </source>
</reference>
<dbReference type="Gene3D" id="3.10.400.10">
    <property type="entry name" value="Sulfate adenylyltransferase"/>
    <property type="match status" value="1"/>
</dbReference>
<dbReference type="InterPro" id="IPR007374">
    <property type="entry name" value="ASCH_domain"/>
</dbReference>
<dbReference type="InterPro" id="IPR015947">
    <property type="entry name" value="PUA-like_sf"/>
</dbReference>
<dbReference type="Proteomes" id="UP001595607">
    <property type="component" value="Unassembled WGS sequence"/>
</dbReference>
<dbReference type="SUPFAM" id="SSF88697">
    <property type="entry name" value="PUA domain-like"/>
    <property type="match status" value="1"/>
</dbReference>
<evidence type="ECO:0000313" key="2">
    <source>
        <dbReference type="EMBL" id="MFC3303168.1"/>
    </source>
</evidence>